<name>A0AA88DU35_FICCA</name>
<evidence type="ECO:0000259" key="1">
    <source>
        <dbReference type="PROSITE" id="PS50004"/>
    </source>
</evidence>
<dbReference type="SUPFAM" id="SSF49562">
    <property type="entry name" value="C2 domain (Calcium/lipid-binding domain, CaLB)"/>
    <property type="match status" value="1"/>
</dbReference>
<dbReference type="PANTHER" id="PTHR32246:SF17">
    <property type="entry name" value="BON1-ASSOCIATED PROTEIN 2"/>
    <property type="match status" value="1"/>
</dbReference>
<comment type="caution">
    <text evidence="2">The sequence shown here is derived from an EMBL/GenBank/DDBJ whole genome shotgun (WGS) entry which is preliminary data.</text>
</comment>
<proteinExistence type="predicted"/>
<protein>
    <recommendedName>
        <fullName evidence="1">C2 domain-containing protein</fullName>
    </recommendedName>
</protein>
<evidence type="ECO:0000313" key="3">
    <source>
        <dbReference type="Proteomes" id="UP001187192"/>
    </source>
</evidence>
<evidence type="ECO:0000313" key="2">
    <source>
        <dbReference type="EMBL" id="GMN61276.1"/>
    </source>
</evidence>
<dbReference type="InterPro" id="IPR000008">
    <property type="entry name" value="C2_dom"/>
</dbReference>
<gene>
    <name evidence="2" type="ORF">TIFTF001_030359</name>
</gene>
<dbReference type="PROSITE" id="PS50004">
    <property type="entry name" value="C2"/>
    <property type="match status" value="1"/>
</dbReference>
<dbReference type="Gene3D" id="2.60.40.150">
    <property type="entry name" value="C2 domain"/>
    <property type="match status" value="1"/>
</dbReference>
<dbReference type="CDD" id="cd04051">
    <property type="entry name" value="C2_SRC2_like"/>
    <property type="match status" value="1"/>
</dbReference>
<dbReference type="Proteomes" id="UP001187192">
    <property type="component" value="Unassembled WGS sequence"/>
</dbReference>
<dbReference type="InterPro" id="IPR044750">
    <property type="entry name" value="C2_SRC2/BAP"/>
</dbReference>
<reference evidence="2" key="1">
    <citation type="submission" date="2023-07" db="EMBL/GenBank/DDBJ databases">
        <title>draft genome sequence of fig (Ficus carica).</title>
        <authorList>
            <person name="Takahashi T."/>
            <person name="Nishimura K."/>
        </authorList>
    </citation>
    <scope>NUCLEOTIDE SEQUENCE</scope>
</reference>
<feature type="domain" description="C2" evidence="1">
    <location>
        <begin position="1"/>
        <end position="111"/>
    </location>
</feature>
<accession>A0AA88DU35</accession>
<dbReference type="SMART" id="SM00239">
    <property type="entry name" value="C2"/>
    <property type="match status" value="1"/>
</dbReference>
<sequence>MAKSDNYPSRTLEITVLSGEDLRLDRRSIKKNAYVVVRSESESFRATEMDNGEGGSCPNWNERLVLDMPLHAQAVALEVHCKTAFGDRIVGSASVPVADIAGGYVPDTFLHFLSYRLRDSRGQRNGVINISVRTKVAAPEYTCSASVSAPEKMTVGVPMGKGKCGDVVTGVPVWCAYQGNF</sequence>
<dbReference type="GO" id="GO:0006952">
    <property type="term" value="P:defense response"/>
    <property type="evidence" value="ECO:0007669"/>
    <property type="project" value="InterPro"/>
</dbReference>
<organism evidence="2 3">
    <name type="scientific">Ficus carica</name>
    <name type="common">Common fig</name>
    <dbReference type="NCBI Taxonomy" id="3494"/>
    <lineage>
        <taxon>Eukaryota</taxon>
        <taxon>Viridiplantae</taxon>
        <taxon>Streptophyta</taxon>
        <taxon>Embryophyta</taxon>
        <taxon>Tracheophyta</taxon>
        <taxon>Spermatophyta</taxon>
        <taxon>Magnoliopsida</taxon>
        <taxon>eudicotyledons</taxon>
        <taxon>Gunneridae</taxon>
        <taxon>Pentapetalae</taxon>
        <taxon>rosids</taxon>
        <taxon>fabids</taxon>
        <taxon>Rosales</taxon>
        <taxon>Moraceae</taxon>
        <taxon>Ficeae</taxon>
        <taxon>Ficus</taxon>
    </lineage>
</organism>
<dbReference type="EMBL" id="BTGU01000109">
    <property type="protein sequence ID" value="GMN61276.1"/>
    <property type="molecule type" value="Genomic_DNA"/>
</dbReference>
<dbReference type="InterPro" id="IPR035892">
    <property type="entry name" value="C2_domain_sf"/>
</dbReference>
<dbReference type="PANTHER" id="PTHR32246">
    <property type="entry name" value="INGRESSION PROTEIN FIC1"/>
    <property type="match status" value="1"/>
</dbReference>
<keyword evidence="3" id="KW-1185">Reference proteome</keyword>
<dbReference type="Pfam" id="PF00168">
    <property type="entry name" value="C2"/>
    <property type="match status" value="1"/>
</dbReference>
<dbReference type="AlphaFoldDB" id="A0AA88DU35"/>